<evidence type="ECO:0000256" key="3">
    <source>
        <dbReference type="ARBA" id="ARBA00022548"/>
    </source>
</evidence>
<evidence type="ECO:0000313" key="18">
    <source>
        <dbReference type="EMBL" id="GLQ32684.1"/>
    </source>
</evidence>
<evidence type="ECO:0000256" key="12">
    <source>
        <dbReference type="ARBA" id="ARBA00049645"/>
    </source>
</evidence>
<evidence type="ECO:0000256" key="1">
    <source>
        <dbReference type="ARBA" id="ARBA00001974"/>
    </source>
</evidence>
<name>A0AA37W921_9GAMM</name>
<dbReference type="GO" id="GO:0008203">
    <property type="term" value="P:cholesterol metabolic process"/>
    <property type="evidence" value="ECO:0007669"/>
    <property type="project" value="UniProtKB-KW"/>
</dbReference>
<evidence type="ECO:0000256" key="10">
    <source>
        <dbReference type="ARBA" id="ARBA00023235"/>
    </source>
</evidence>
<reference evidence="18" key="2">
    <citation type="submission" date="2023-01" db="EMBL/GenBank/DDBJ databases">
        <title>Draft genome sequence of Litoribrevibacter albus strain NBRC 110071.</title>
        <authorList>
            <person name="Sun Q."/>
            <person name="Mori K."/>
        </authorList>
    </citation>
    <scope>NUCLEOTIDE SEQUENCE</scope>
    <source>
        <strain evidence="18">NBRC 110071</strain>
    </source>
</reference>
<keyword evidence="3" id="KW-0153">Cholesterol metabolism</keyword>
<feature type="domain" description="FAD dependent oxidoreductase" evidence="16">
    <location>
        <begin position="5"/>
        <end position="293"/>
    </location>
</feature>
<accession>A0AA37W921</accession>
<comment type="cofactor">
    <cofactor evidence="1">
        <name>FAD</name>
        <dbReference type="ChEBI" id="CHEBI:57692"/>
    </cofactor>
</comment>
<dbReference type="AlphaFoldDB" id="A0AA37W921"/>
<evidence type="ECO:0000313" key="19">
    <source>
        <dbReference type="Proteomes" id="UP001161389"/>
    </source>
</evidence>
<evidence type="ECO:0000256" key="9">
    <source>
        <dbReference type="ARBA" id="ARBA00023221"/>
    </source>
</evidence>
<keyword evidence="4" id="KW-0285">Flavoprotein</keyword>
<comment type="similarity">
    <text evidence="2">Belongs to the GMC oxidoreductase family.</text>
</comment>
<dbReference type="Proteomes" id="UP001161389">
    <property type="component" value="Unassembled WGS sequence"/>
</dbReference>
<feature type="domain" description="Glucose-methanol-choline oxidoreductase C-terminal" evidence="17">
    <location>
        <begin position="443"/>
        <end position="511"/>
    </location>
</feature>
<dbReference type="Pfam" id="PF05199">
    <property type="entry name" value="GMC_oxred_C"/>
    <property type="match status" value="1"/>
</dbReference>
<dbReference type="InterPro" id="IPR007867">
    <property type="entry name" value="GMC_OxRtase_C"/>
</dbReference>
<dbReference type="Pfam" id="PF01266">
    <property type="entry name" value="DAO"/>
    <property type="match status" value="1"/>
</dbReference>
<evidence type="ECO:0000256" key="14">
    <source>
        <dbReference type="ARBA" id="ARBA00049744"/>
    </source>
</evidence>
<reference evidence="18" key="1">
    <citation type="journal article" date="2014" name="Int. J. Syst. Evol. Microbiol.">
        <title>Complete genome sequence of Corynebacterium casei LMG S-19264T (=DSM 44701T), isolated from a smear-ripened cheese.</title>
        <authorList>
            <consortium name="US DOE Joint Genome Institute (JGI-PGF)"/>
            <person name="Walter F."/>
            <person name="Albersmeier A."/>
            <person name="Kalinowski J."/>
            <person name="Ruckert C."/>
        </authorList>
    </citation>
    <scope>NUCLEOTIDE SEQUENCE</scope>
    <source>
        <strain evidence="18">NBRC 110071</strain>
    </source>
</reference>
<dbReference type="EC" id="1.1.3.6" evidence="13"/>
<comment type="caution">
    <text evidence="18">The sequence shown here is derived from an EMBL/GenBank/DDBJ whole genome shotgun (WGS) entry which is preliminary data.</text>
</comment>
<dbReference type="GO" id="GO:0016995">
    <property type="term" value="F:cholesterol oxidase activity"/>
    <property type="evidence" value="ECO:0007669"/>
    <property type="project" value="UniProtKB-EC"/>
</dbReference>
<keyword evidence="6" id="KW-0560">Oxidoreductase</keyword>
<dbReference type="EMBL" id="BSNM01000016">
    <property type="protein sequence ID" value="GLQ32684.1"/>
    <property type="molecule type" value="Genomic_DNA"/>
</dbReference>
<dbReference type="InterPro" id="IPR052542">
    <property type="entry name" value="Cholesterol_Oxidase"/>
</dbReference>
<keyword evidence="5" id="KW-0274">FAD</keyword>
<evidence type="ECO:0000256" key="11">
    <source>
        <dbReference type="ARBA" id="ARBA00038856"/>
    </source>
</evidence>
<evidence type="ECO:0000256" key="6">
    <source>
        <dbReference type="ARBA" id="ARBA00023002"/>
    </source>
</evidence>
<dbReference type="InterPro" id="IPR006076">
    <property type="entry name" value="FAD-dep_OxRdtase"/>
</dbReference>
<sequence length="523" mass="57108">MFDYDYLIVGSGFGGSASALRLAEKGWKIAIAEQGRRIGPEEIKQGKRKLSKLMWAPKFGLKGYFVQHIFKHVGIIGGVGVGGGSIVWGAVMLPPKKAFYQDATLKHLNLDLETELAPHLATASRMLGVTTNPKQTLQDRYLKQTAEQMGVAETFASVPNAIYFGSSGKKHPDPYFNGEGPEREGCSFCAGCLTGCATNSKNALYLNYLYLAEKQGVEILPEHKADKIEPLPEEGYLVSLVEASNGKKLKQLKVKNVVLSAGVVGTLDLLFKNKEAYKTLPKVSNTLGKIVRTNSEAITAVLHPQGTDISDGATISTDFHPDANTHATQNRIDAGYRFIRYFYGPLVSDSRPVIRALKTLFATVLSPALMLQNLFAKHWEKRVSLFTVMQDLDNHLQLTYQRPWWSRTKRLVSKPNPGHETPSYLPIANTLTKIFAQQSGGKAMNGFMESVGAMSTTAHVLSGCPMGHNQDDGVISTDHQVHGYPGLFVVDGSSIPANIGVNPSLTITAMAERFAANQPEKRG</sequence>
<comment type="pathway">
    <text evidence="12">Steroid metabolism; cholesterol degradation.</text>
</comment>
<evidence type="ECO:0000256" key="2">
    <source>
        <dbReference type="ARBA" id="ARBA00010790"/>
    </source>
</evidence>
<dbReference type="Gene3D" id="3.50.50.60">
    <property type="entry name" value="FAD/NAD(P)-binding domain"/>
    <property type="match status" value="3"/>
</dbReference>
<dbReference type="PANTHER" id="PTHR47470">
    <property type="entry name" value="CHOLESTEROL OXIDASE"/>
    <property type="match status" value="1"/>
</dbReference>
<keyword evidence="19" id="KW-1185">Reference proteome</keyword>
<evidence type="ECO:0000256" key="13">
    <source>
        <dbReference type="ARBA" id="ARBA00049723"/>
    </source>
</evidence>
<dbReference type="EC" id="5.3.3.1" evidence="11"/>
<evidence type="ECO:0000256" key="7">
    <source>
        <dbReference type="ARBA" id="ARBA00023098"/>
    </source>
</evidence>
<dbReference type="RefSeq" id="WP_284382769.1">
    <property type="nucleotide sequence ID" value="NZ_BSNM01000016.1"/>
</dbReference>
<gene>
    <name evidence="18" type="ORF">GCM10007876_31630</name>
</gene>
<dbReference type="SUPFAM" id="SSF51905">
    <property type="entry name" value="FAD/NAD(P)-binding domain"/>
    <property type="match status" value="1"/>
</dbReference>
<evidence type="ECO:0000256" key="4">
    <source>
        <dbReference type="ARBA" id="ARBA00022630"/>
    </source>
</evidence>
<proteinExistence type="inferred from homology"/>
<keyword evidence="7" id="KW-0443">Lipid metabolism</keyword>
<keyword evidence="8" id="KW-1207">Sterol metabolism</keyword>
<evidence type="ECO:0000256" key="15">
    <source>
        <dbReference type="ARBA" id="ARBA00049778"/>
    </source>
</evidence>
<protein>
    <recommendedName>
        <fullName evidence="14">Cholesterol oxidase</fullName>
        <ecNumber evidence="13">1.1.3.6</ecNumber>
        <ecNumber evidence="11">5.3.3.1</ecNumber>
    </recommendedName>
    <alternativeName>
        <fullName evidence="15">Cholesterol isomerase</fullName>
    </alternativeName>
</protein>
<dbReference type="GO" id="GO:0004769">
    <property type="term" value="F:steroid Delta-isomerase activity"/>
    <property type="evidence" value="ECO:0007669"/>
    <property type="project" value="UniProtKB-EC"/>
</dbReference>
<evidence type="ECO:0000256" key="5">
    <source>
        <dbReference type="ARBA" id="ARBA00022827"/>
    </source>
</evidence>
<keyword evidence="9" id="KW-0753">Steroid metabolism</keyword>
<keyword evidence="10" id="KW-0413">Isomerase</keyword>
<evidence type="ECO:0000259" key="17">
    <source>
        <dbReference type="Pfam" id="PF05199"/>
    </source>
</evidence>
<evidence type="ECO:0000256" key="8">
    <source>
        <dbReference type="ARBA" id="ARBA00023166"/>
    </source>
</evidence>
<dbReference type="InterPro" id="IPR036188">
    <property type="entry name" value="FAD/NAD-bd_sf"/>
</dbReference>
<organism evidence="18 19">
    <name type="scientific">Litoribrevibacter albus</name>
    <dbReference type="NCBI Taxonomy" id="1473156"/>
    <lineage>
        <taxon>Bacteria</taxon>
        <taxon>Pseudomonadati</taxon>
        <taxon>Pseudomonadota</taxon>
        <taxon>Gammaproteobacteria</taxon>
        <taxon>Oceanospirillales</taxon>
        <taxon>Oceanospirillaceae</taxon>
        <taxon>Litoribrevibacter</taxon>
    </lineage>
</organism>
<evidence type="ECO:0000259" key="16">
    <source>
        <dbReference type="Pfam" id="PF01266"/>
    </source>
</evidence>
<dbReference type="PANTHER" id="PTHR47470:SF1">
    <property type="entry name" value="FAD-DEPENDENT OXIDOREDUCTASE 2 FAD BINDING DOMAIN-CONTAINING PROTEIN"/>
    <property type="match status" value="1"/>
</dbReference>